<accession>A0A915M7Z0</accession>
<dbReference type="GO" id="GO:0015254">
    <property type="term" value="F:glycerol channel activity"/>
    <property type="evidence" value="ECO:0007669"/>
    <property type="project" value="TreeGrafter"/>
</dbReference>
<evidence type="ECO:0000256" key="7">
    <source>
        <dbReference type="ARBA" id="ARBA00045280"/>
    </source>
</evidence>
<evidence type="ECO:0000256" key="3">
    <source>
        <dbReference type="ARBA" id="ARBA00022448"/>
    </source>
</evidence>
<comment type="subcellular location">
    <subcellularLocation>
        <location evidence="1">Membrane</location>
        <topology evidence="1">Multi-pass membrane protein</topology>
    </subcellularLocation>
</comment>
<dbReference type="GO" id="GO:0016323">
    <property type="term" value="C:basolateral plasma membrane"/>
    <property type="evidence" value="ECO:0007669"/>
    <property type="project" value="TreeGrafter"/>
</dbReference>
<evidence type="ECO:0000256" key="2">
    <source>
        <dbReference type="ARBA" id="ARBA00006175"/>
    </source>
</evidence>
<reference evidence="11" key="1">
    <citation type="submission" date="2022-11" db="UniProtKB">
        <authorList>
            <consortium name="WormBaseParasite"/>
        </authorList>
    </citation>
    <scope>IDENTIFICATION</scope>
</reference>
<dbReference type="WBParaSite" id="scaffold3010_cov208.g5813">
    <property type="protein sequence ID" value="scaffold3010_cov208.g5813"/>
    <property type="gene ID" value="scaffold3010_cov208.g5813"/>
</dbReference>
<proteinExistence type="inferred from homology"/>
<dbReference type="AlphaFoldDB" id="A0A915M7Z0"/>
<evidence type="ECO:0000256" key="1">
    <source>
        <dbReference type="ARBA" id="ARBA00004141"/>
    </source>
</evidence>
<feature type="transmembrane region" description="Helical" evidence="9">
    <location>
        <begin position="64"/>
        <end position="82"/>
    </location>
</feature>
<evidence type="ECO:0000256" key="6">
    <source>
        <dbReference type="ARBA" id="ARBA00023136"/>
    </source>
</evidence>
<sequence>MFLSFKQLAPIRFALYSLVQLLGAFFGAAIAYLVYCGKFKFIVTPSINSMEAPDKFTEPKQPPTYSPLVATAVFCLLIAHITDKRNHYPTWVQPFLVGTSFVLVGTSFAYNAGYPCNPARDFGPRLFTLIVGYGWEVFS</sequence>
<keyword evidence="6 9" id="KW-0472">Membrane</keyword>
<evidence type="ECO:0000256" key="8">
    <source>
        <dbReference type="RuleBase" id="RU000477"/>
    </source>
</evidence>
<keyword evidence="4 8" id="KW-0812">Transmembrane</keyword>
<dbReference type="Proteomes" id="UP000887561">
    <property type="component" value="Unplaced"/>
</dbReference>
<organism evidence="10 11">
    <name type="scientific">Meloidogyne javanica</name>
    <name type="common">Root-knot nematode worm</name>
    <dbReference type="NCBI Taxonomy" id="6303"/>
    <lineage>
        <taxon>Eukaryota</taxon>
        <taxon>Metazoa</taxon>
        <taxon>Ecdysozoa</taxon>
        <taxon>Nematoda</taxon>
        <taxon>Chromadorea</taxon>
        <taxon>Rhabditida</taxon>
        <taxon>Tylenchina</taxon>
        <taxon>Tylenchomorpha</taxon>
        <taxon>Tylenchoidea</taxon>
        <taxon>Meloidogynidae</taxon>
        <taxon>Meloidogyninae</taxon>
        <taxon>Meloidogyne</taxon>
        <taxon>Meloidogyne incognita group</taxon>
    </lineage>
</organism>
<dbReference type="PANTHER" id="PTHR43829:SF9">
    <property type="entry name" value="AQUAPORIN-9"/>
    <property type="match status" value="1"/>
</dbReference>
<protein>
    <submittedName>
        <fullName evidence="11">Aquaporin</fullName>
    </submittedName>
</protein>
<dbReference type="SUPFAM" id="SSF81338">
    <property type="entry name" value="Aquaporin-like"/>
    <property type="match status" value="1"/>
</dbReference>
<comment type="function">
    <text evidence="7">Aquaglyceroporin that may modulate the water content and osmolytes during anhydrobiosis.</text>
</comment>
<dbReference type="PRINTS" id="PR00783">
    <property type="entry name" value="MINTRINSICP"/>
</dbReference>
<feature type="transmembrane region" description="Helical" evidence="9">
    <location>
        <begin position="94"/>
        <end position="113"/>
    </location>
</feature>
<dbReference type="PANTHER" id="PTHR43829">
    <property type="entry name" value="AQUAPORIN OR AQUAGLYCEROPORIN RELATED"/>
    <property type="match status" value="1"/>
</dbReference>
<evidence type="ECO:0000256" key="5">
    <source>
        <dbReference type="ARBA" id="ARBA00022989"/>
    </source>
</evidence>
<feature type="transmembrane region" description="Helical" evidence="9">
    <location>
        <begin position="12"/>
        <end position="35"/>
    </location>
</feature>
<dbReference type="InterPro" id="IPR000425">
    <property type="entry name" value="MIP"/>
</dbReference>
<keyword evidence="10" id="KW-1185">Reference proteome</keyword>
<dbReference type="InterPro" id="IPR023271">
    <property type="entry name" value="Aquaporin-like"/>
</dbReference>
<dbReference type="InterPro" id="IPR050363">
    <property type="entry name" value="MIP/Aquaporin"/>
</dbReference>
<dbReference type="Gene3D" id="1.20.1080.10">
    <property type="entry name" value="Glycerol uptake facilitator protein"/>
    <property type="match status" value="1"/>
</dbReference>
<comment type="similarity">
    <text evidence="2 8">Belongs to the MIP/aquaporin (TC 1.A.8) family.</text>
</comment>
<evidence type="ECO:0000313" key="10">
    <source>
        <dbReference type="Proteomes" id="UP000887561"/>
    </source>
</evidence>
<evidence type="ECO:0000256" key="9">
    <source>
        <dbReference type="SAM" id="Phobius"/>
    </source>
</evidence>
<keyword evidence="3 8" id="KW-0813">Transport</keyword>
<name>A0A915M7Z0_MELJA</name>
<dbReference type="GO" id="GO:0015250">
    <property type="term" value="F:water channel activity"/>
    <property type="evidence" value="ECO:0007669"/>
    <property type="project" value="TreeGrafter"/>
</dbReference>
<evidence type="ECO:0000313" key="11">
    <source>
        <dbReference type="WBParaSite" id="scaffold3010_cov208.g5813"/>
    </source>
</evidence>
<evidence type="ECO:0000256" key="4">
    <source>
        <dbReference type="ARBA" id="ARBA00022692"/>
    </source>
</evidence>
<dbReference type="Pfam" id="PF00230">
    <property type="entry name" value="MIP"/>
    <property type="match status" value="1"/>
</dbReference>
<keyword evidence="5 9" id="KW-1133">Transmembrane helix</keyword>